<gene>
    <name evidence="2" type="ORF">C445_17891</name>
</gene>
<dbReference type="InParanoid" id="M0L4Q1"/>
<name>M0L4Q1_NATLA</name>
<keyword evidence="1" id="KW-0472">Membrane</keyword>
<protein>
    <recommendedName>
        <fullName evidence="4">ABC transporter permease</fullName>
    </recommendedName>
</protein>
<dbReference type="GO" id="GO:0005886">
    <property type="term" value="C:plasma membrane"/>
    <property type="evidence" value="ECO:0007669"/>
    <property type="project" value="UniProtKB-SubCell"/>
</dbReference>
<dbReference type="InterPro" id="IPR025699">
    <property type="entry name" value="ABC2_memb-like"/>
</dbReference>
<dbReference type="eggNOG" id="arCOG02438">
    <property type="taxonomic scope" value="Archaea"/>
</dbReference>
<keyword evidence="3" id="KW-1185">Reference proteome</keyword>
<dbReference type="Proteomes" id="UP000011555">
    <property type="component" value="Unassembled WGS sequence"/>
</dbReference>
<dbReference type="GO" id="GO:0140359">
    <property type="term" value="F:ABC-type transporter activity"/>
    <property type="evidence" value="ECO:0007669"/>
    <property type="project" value="InterPro"/>
</dbReference>
<evidence type="ECO:0008006" key="4">
    <source>
        <dbReference type="Google" id="ProtNLM"/>
    </source>
</evidence>
<dbReference type="EMBL" id="AOLZ01000073">
    <property type="protein sequence ID" value="EMA28521.1"/>
    <property type="molecule type" value="Genomic_DNA"/>
</dbReference>
<organism evidence="2 3">
    <name type="scientific">Natronobacterium lacisalsi AJ5</name>
    <dbReference type="NCBI Taxonomy" id="358396"/>
    <lineage>
        <taxon>Archaea</taxon>
        <taxon>Methanobacteriati</taxon>
        <taxon>Methanobacteriota</taxon>
        <taxon>Stenosarchaea group</taxon>
        <taxon>Halobacteria</taxon>
        <taxon>Halobacteriales</taxon>
        <taxon>Natrialbaceae</taxon>
        <taxon>Natronobacterium</taxon>
    </lineage>
</organism>
<proteinExistence type="predicted"/>
<feature type="transmembrane region" description="Helical" evidence="1">
    <location>
        <begin position="142"/>
        <end position="164"/>
    </location>
</feature>
<dbReference type="Pfam" id="PF13346">
    <property type="entry name" value="ABC2_membrane_5"/>
    <property type="match status" value="1"/>
</dbReference>
<feature type="transmembrane region" description="Helical" evidence="1">
    <location>
        <begin position="206"/>
        <end position="226"/>
    </location>
</feature>
<feature type="transmembrane region" description="Helical" evidence="1">
    <location>
        <begin position="258"/>
        <end position="276"/>
    </location>
</feature>
<sequence length="281" mass="30584">MVTVTETATATATVTGVGRMLELARFDGRNRLRGSIYLSIAMAALAALMVWVFPSYSDAFGGDEQILEAMPEVMIRMFDIQTFTSLEGFLVFELYVFGWIILLGLYLAYLGAGTIADDVERGRMDIVLSMPLSRARVLLERYTVLAVPIVAVNVLTPIVVYVGGQLIDEPIPAVDVLAVHLLSIPYLFVCGAIGLAASVAADRVGIAQRIAIGATFGLFLIESMVVDTDYERFGAISPTRYYDPGEILLEGTYDLGNVAVLFAMGLVLVLASYLWFKRADI</sequence>
<accession>M0L4Q1</accession>
<dbReference type="PATRIC" id="fig|358396.7.peg.3616"/>
<keyword evidence="1" id="KW-0812">Transmembrane</keyword>
<evidence type="ECO:0000313" key="2">
    <source>
        <dbReference type="EMBL" id="EMA28521.1"/>
    </source>
</evidence>
<dbReference type="eggNOG" id="arCOG08617">
    <property type="taxonomic scope" value="Archaea"/>
</dbReference>
<reference evidence="2 3" key="1">
    <citation type="journal article" date="2014" name="PLoS Genet.">
        <title>Phylogenetically driven sequencing of extremely halophilic archaea reveals strategies for static and dynamic osmo-response.</title>
        <authorList>
            <person name="Becker E.A."/>
            <person name="Seitzer P.M."/>
            <person name="Tritt A."/>
            <person name="Larsen D."/>
            <person name="Krusor M."/>
            <person name="Yao A.I."/>
            <person name="Wu D."/>
            <person name="Madern D."/>
            <person name="Eisen J.A."/>
            <person name="Darling A.E."/>
            <person name="Facciotti M.T."/>
        </authorList>
    </citation>
    <scope>NUCLEOTIDE SEQUENCE [LARGE SCALE GENOMIC DNA]</scope>
    <source>
        <strain evidence="2 3">AJ5</strain>
    </source>
</reference>
<feature type="transmembrane region" description="Helical" evidence="1">
    <location>
        <begin position="176"/>
        <end position="199"/>
    </location>
</feature>
<keyword evidence="1" id="KW-1133">Transmembrane helix</keyword>
<dbReference type="AlphaFoldDB" id="M0L4Q1"/>
<dbReference type="STRING" id="358396.CHINAEXTREME_09325"/>
<feature type="transmembrane region" description="Helical" evidence="1">
    <location>
        <begin position="94"/>
        <end position="116"/>
    </location>
</feature>
<evidence type="ECO:0000313" key="3">
    <source>
        <dbReference type="Proteomes" id="UP000011555"/>
    </source>
</evidence>
<comment type="caution">
    <text evidence="2">The sequence shown here is derived from an EMBL/GenBank/DDBJ whole genome shotgun (WGS) entry which is preliminary data.</text>
</comment>
<feature type="transmembrane region" description="Helical" evidence="1">
    <location>
        <begin position="35"/>
        <end position="53"/>
    </location>
</feature>
<evidence type="ECO:0000256" key="1">
    <source>
        <dbReference type="SAM" id="Phobius"/>
    </source>
</evidence>